<protein>
    <submittedName>
        <fullName evidence="1">Uncharacterized protein</fullName>
    </submittedName>
</protein>
<name>A0ABR4CBY2_9HELO</name>
<comment type="caution">
    <text evidence="1">The sequence shown here is derived from an EMBL/GenBank/DDBJ whole genome shotgun (WGS) entry which is preliminary data.</text>
</comment>
<organism evidence="1 2">
    <name type="scientific">Oculimacula yallundae</name>
    <dbReference type="NCBI Taxonomy" id="86028"/>
    <lineage>
        <taxon>Eukaryota</taxon>
        <taxon>Fungi</taxon>
        <taxon>Dikarya</taxon>
        <taxon>Ascomycota</taxon>
        <taxon>Pezizomycotina</taxon>
        <taxon>Leotiomycetes</taxon>
        <taxon>Helotiales</taxon>
        <taxon>Ploettnerulaceae</taxon>
        <taxon>Oculimacula</taxon>
    </lineage>
</organism>
<evidence type="ECO:0000313" key="2">
    <source>
        <dbReference type="Proteomes" id="UP001595075"/>
    </source>
</evidence>
<sequence length="144" mass="16566">MMHGITTTGQTNRGAYTPRVHTEGYGKFAVSEVGACLHETKYYSSLHGSFLAVLGHFSHFSWSFWNCNWEGDRVFGTIWHGMRAIGLFERHCKGLVSDFCACVFDLFWILDWTGFLLEFCDQGYTHVCIAYFPCIFCRWFGLVC</sequence>
<dbReference type="EMBL" id="JAZHXI010000010">
    <property type="protein sequence ID" value="KAL2067447.1"/>
    <property type="molecule type" value="Genomic_DNA"/>
</dbReference>
<keyword evidence="2" id="KW-1185">Reference proteome</keyword>
<evidence type="ECO:0000313" key="1">
    <source>
        <dbReference type="EMBL" id="KAL2067447.1"/>
    </source>
</evidence>
<dbReference type="Proteomes" id="UP001595075">
    <property type="component" value="Unassembled WGS sequence"/>
</dbReference>
<reference evidence="1 2" key="1">
    <citation type="journal article" date="2024" name="Commun. Biol.">
        <title>Comparative genomic analysis of thermophilic fungi reveals convergent evolutionary adaptations and gene losses.</title>
        <authorList>
            <person name="Steindorff A.S."/>
            <person name="Aguilar-Pontes M.V."/>
            <person name="Robinson A.J."/>
            <person name="Andreopoulos B."/>
            <person name="LaButti K."/>
            <person name="Kuo A."/>
            <person name="Mondo S."/>
            <person name="Riley R."/>
            <person name="Otillar R."/>
            <person name="Haridas S."/>
            <person name="Lipzen A."/>
            <person name="Grimwood J."/>
            <person name="Schmutz J."/>
            <person name="Clum A."/>
            <person name="Reid I.D."/>
            <person name="Moisan M.C."/>
            <person name="Butler G."/>
            <person name="Nguyen T.T.M."/>
            <person name="Dewar K."/>
            <person name="Conant G."/>
            <person name="Drula E."/>
            <person name="Henrissat B."/>
            <person name="Hansel C."/>
            <person name="Singer S."/>
            <person name="Hutchinson M.I."/>
            <person name="de Vries R.P."/>
            <person name="Natvig D.O."/>
            <person name="Powell A.J."/>
            <person name="Tsang A."/>
            <person name="Grigoriev I.V."/>
        </authorList>
    </citation>
    <scope>NUCLEOTIDE SEQUENCE [LARGE SCALE GENOMIC DNA]</scope>
    <source>
        <strain evidence="1 2">CBS 494.80</strain>
    </source>
</reference>
<proteinExistence type="predicted"/>
<accession>A0ABR4CBY2</accession>
<gene>
    <name evidence="1" type="ORF">VTL71DRAFT_1872</name>
</gene>